<protein>
    <submittedName>
        <fullName evidence="2">Uncharacterized protein</fullName>
    </submittedName>
</protein>
<organism evidence="2">
    <name type="scientific">bioreactor metagenome</name>
    <dbReference type="NCBI Taxonomy" id="1076179"/>
    <lineage>
        <taxon>unclassified sequences</taxon>
        <taxon>metagenomes</taxon>
        <taxon>ecological metagenomes</taxon>
    </lineage>
</organism>
<sequence>MDKYDQSDHRHTNQTDCRFGVIQRLEESVFMHLFGGRIGLHYPHLHLNQQEDRVPDTKSGTRQPA</sequence>
<name>A0A645GUM5_9ZZZZ</name>
<reference evidence="2" key="1">
    <citation type="submission" date="2019-08" db="EMBL/GenBank/DDBJ databases">
        <authorList>
            <person name="Kucharzyk K."/>
            <person name="Murdoch R.W."/>
            <person name="Higgins S."/>
            <person name="Loffler F."/>
        </authorList>
    </citation>
    <scope>NUCLEOTIDE SEQUENCE</scope>
</reference>
<comment type="caution">
    <text evidence="2">The sequence shown here is derived from an EMBL/GenBank/DDBJ whole genome shotgun (WGS) entry which is preliminary data.</text>
</comment>
<evidence type="ECO:0000256" key="1">
    <source>
        <dbReference type="SAM" id="MobiDB-lite"/>
    </source>
</evidence>
<proteinExistence type="predicted"/>
<gene>
    <name evidence="2" type="ORF">SDC9_178009</name>
</gene>
<feature type="region of interest" description="Disordered" evidence="1">
    <location>
        <begin position="46"/>
        <end position="65"/>
    </location>
</feature>
<accession>A0A645GUM5</accession>
<evidence type="ECO:0000313" key="2">
    <source>
        <dbReference type="EMBL" id="MPN30538.1"/>
    </source>
</evidence>
<dbReference type="AlphaFoldDB" id="A0A645GUM5"/>
<dbReference type="EMBL" id="VSSQ01081686">
    <property type="protein sequence ID" value="MPN30538.1"/>
    <property type="molecule type" value="Genomic_DNA"/>
</dbReference>